<proteinExistence type="predicted"/>
<dbReference type="OrthoDB" id="6103972at2"/>
<dbReference type="GO" id="GO:0004190">
    <property type="term" value="F:aspartic-type endopeptidase activity"/>
    <property type="evidence" value="ECO:0007669"/>
    <property type="project" value="InterPro"/>
</dbReference>
<keyword evidence="9" id="KW-1185">Reference proteome</keyword>
<dbReference type="EMBL" id="RDQO01000002">
    <property type="protein sequence ID" value="RMX06845.1"/>
    <property type="molecule type" value="Genomic_DNA"/>
</dbReference>
<dbReference type="Gene3D" id="1.20.120.1220">
    <property type="match status" value="1"/>
</dbReference>
<keyword evidence="2" id="KW-1003">Cell membrane</keyword>
<name>A0A3M6QV01_9BURK</name>
<feature type="domain" description="Prepilin type IV endopeptidase peptidase" evidence="7">
    <location>
        <begin position="9"/>
        <end position="115"/>
    </location>
</feature>
<keyword evidence="3 6" id="KW-0812">Transmembrane</keyword>
<dbReference type="AlphaFoldDB" id="A0A3M6QV01"/>
<feature type="transmembrane region" description="Helical" evidence="6">
    <location>
        <begin position="157"/>
        <end position="174"/>
    </location>
</feature>
<evidence type="ECO:0000256" key="4">
    <source>
        <dbReference type="ARBA" id="ARBA00022989"/>
    </source>
</evidence>
<dbReference type="InterPro" id="IPR000045">
    <property type="entry name" value="Prepilin_IV_endopep_pep"/>
</dbReference>
<dbReference type="GO" id="GO:0005886">
    <property type="term" value="C:plasma membrane"/>
    <property type="evidence" value="ECO:0007669"/>
    <property type="project" value="UniProtKB-SubCell"/>
</dbReference>
<evidence type="ECO:0000313" key="8">
    <source>
        <dbReference type="EMBL" id="RMX06845.1"/>
    </source>
</evidence>
<dbReference type="PANTHER" id="PTHR36506:SF1">
    <property type="entry name" value="PREFLAGELLIN PEPTIDASE"/>
    <property type="match status" value="1"/>
</dbReference>
<dbReference type="Pfam" id="PF01478">
    <property type="entry name" value="Peptidase_A24"/>
    <property type="match status" value="1"/>
</dbReference>
<comment type="caution">
    <text evidence="8">The sequence shown here is derived from an EMBL/GenBank/DDBJ whole genome shotgun (WGS) entry which is preliminary data.</text>
</comment>
<feature type="transmembrane region" description="Helical" evidence="6">
    <location>
        <begin position="28"/>
        <end position="48"/>
    </location>
</feature>
<evidence type="ECO:0000256" key="5">
    <source>
        <dbReference type="ARBA" id="ARBA00023136"/>
    </source>
</evidence>
<organism evidence="8 9">
    <name type="scientific">Corticibacter populi</name>
    <dbReference type="NCBI Taxonomy" id="1550736"/>
    <lineage>
        <taxon>Bacteria</taxon>
        <taxon>Pseudomonadati</taxon>
        <taxon>Pseudomonadota</taxon>
        <taxon>Betaproteobacteria</taxon>
        <taxon>Burkholderiales</taxon>
        <taxon>Comamonadaceae</taxon>
        <taxon>Corticibacter</taxon>
    </lineage>
</organism>
<dbReference type="InterPro" id="IPR052218">
    <property type="entry name" value="Preflagellin_Peptidase"/>
</dbReference>
<comment type="subcellular location">
    <subcellularLocation>
        <location evidence="1">Cell membrane</location>
        <topology evidence="1">Multi-pass membrane protein</topology>
    </subcellularLocation>
</comment>
<evidence type="ECO:0000313" key="9">
    <source>
        <dbReference type="Proteomes" id="UP000278006"/>
    </source>
</evidence>
<dbReference type="PANTHER" id="PTHR36506">
    <property type="entry name" value="PREFLAGELLIN PEPTIDASE"/>
    <property type="match status" value="1"/>
</dbReference>
<dbReference type="Proteomes" id="UP000278006">
    <property type="component" value="Unassembled WGS sequence"/>
</dbReference>
<keyword evidence="5 6" id="KW-0472">Membrane</keyword>
<sequence>MLPLAVTCIIVIAAIVWTSVTDLLYRRISNRIVATVLLLWMARTGWLLTFGTADGASLSGLLPASIVLVAGYLLFSMGWMGAGDVKLMAVLCLWMNDQALIFLIATALAGGLLALCMPVMRHLERALALALIQVAGRWPRLGIPAPYLFGNASGNDLPYGLAIAAGAGFTLWLGS</sequence>
<evidence type="ECO:0000256" key="1">
    <source>
        <dbReference type="ARBA" id="ARBA00004651"/>
    </source>
</evidence>
<accession>A0A3M6QV01</accession>
<evidence type="ECO:0000256" key="3">
    <source>
        <dbReference type="ARBA" id="ARBA00022692"/>
    </source>
</evidence>
<evidence type="ECO:0000259" key="7">
    <source>
        <dbReference type="Pfam" id="PF01478"/>
    </source>
</evidence>
<evidence type="ECO:0000256" key="6">
    <source>
        <dbReference type="SAM" id="Phobius"/>
    </source>
</evidence>
<protein>
    <recommendedName>
        <fullName evidence="7">Prepilin type IV endopeptidase peptidase domain-containing protein</fullName>
    </recommendedName>
</protein>
<gene>
    <name evidence="8" type="ORF">D8I35_10160</name>
</gene>
<reference evidence="8 9" key="1">
    <citation type="submission" date="2018-10" db="EMBL/GenBank/DDBJ databases">
        <title>Draft genome of Cortibacter populi DSM10536.</title>
        <authorList>
            <person name="Bernier A.-M."/>
            <person name="Bernard K."/>
        </authorList>
    </citation>
    <scope>NUCLEOTIDE SEQUENCE [LARGE SCALE GENOMIC DNA]</scope>
    <source>
        <strain evidence="8 9">DSM 105136</strain>
    </source>
</reference>
<evidence type="ECO:0000256" key="2">
    <source>
        <dbReference type="ARBA" id="ARBA00022475"/>
    </source>
</evidence>
<feature type="transmembrane region" description="Helical" evidence="6">
    <location>
        <begin position="60"/>
        <end position="79"/>
    </location>
</feature>
<feature type="transmembrane region" description="Helical" evidence="6">
    <location>
        <begin position="99"/>
        <end position="119"/>
    </location>
</feature>
<keyword evidence="4 6" id="KW-1133">Transmembrane helix</keyword>